<comment type="caution">
    <text evidence="3">The sequence shown here is derived from an EMBL/GenBank/DDBJ whole genome shotgun (WGS) entry which is preliminary data.</text>
</comment>
<keyword evidence="4" id="KW-1185">Reference proteome</keyword>
<dbReference type="Proteomes" id="UP000316079">
    <property type="component" value="Unassembled WGS sequence"/>
</dbReference>
<reference evidence="3 4" key="1">
    <citation type="journal article" date="2019" name="Sci. Data">
        <title>Hybrid genome assembly and annotation of Danionella translucida.</title>
        <authorList>
            <person name="Kadobianskyi M."/>
            <person name="Schulze L."/>
            <person name="Schuelke M."/>
            <person name="Judkewitz B."/>
        </authorList>
    </citation>
    <scope>NUCLEOTIDE SEQUENCE [LARGE SCALE GENOMIC DNA]</scope>
    <source>
        <strain evidence="3 4">Bolton</strain>
    </source>
</reference>
<name>A0A553RDL6_9TELE</name>
<comment type="similarity">
    <text evidence="1">Belongs to the CAMK2N family.</text>
</comment>
<evidence type="ECO:0000313" key="3">
    <source>
        <dbReference type="EMBL" id="TRZ00266.1"/>
    </source>
</evidence>
<organism evidence="3 4">
    <name type="scientific">Danionella cerebrum</name>
    <dbReference type="NCBI Taxonomy" id="2873325"/>
    <lineage>
        <taxon>Eukaryota</taxon>
        <taxon>Metazoa</taxon>
        <taxon>Chordata</taxon>
        <taxon>Craniata</taxon>
        <taxon>Vertebrata</taxon>
        <taxon>Euteleostomi</taxon>
        <taxon>Actinopterygii</taxon>
        <taxon>Neopterygii</taxon>
        <taxon>Teleostei</taxon>
        <taxon>Ostariophysi</taxon>
        <taxon>Cypriniformes</taxon>
        <taxon>Danionidae</taxon>
        <taxon>Danioninae</taxon>
        <taxon>Danionella</taxon>
    </lineage>
</organism>
<accession>A0A553RDL6</accession>
<dbReference type="GO" id="GO:0004860">
    <property type="term" value="F:protein kinase inhibitor activity"/>
    <property type="evidence" value="ECO:0007669"/>
    <property type="project" value="UniProtKB-KW"/>
</dbReference>
<sequence>MLYCCGGRDKREPENAGAEEALMSTGDTVTVTARNQEEISTVGGMFDIADIPELLPPQLEPETRDSVNEMQGLQAEVNCMSPESPQRRLGQRAPKLGHIGRSKRVVIEDEDLDDIMNNNNRLLQVPLSSEPS</sequence>
<proteinExistence type="inferred from homology"/>
<dbReference type="InterPro" id="IPR026779">
    <property type="entry name" value="Camk2n"/>
</dbReference>
<dbReference type="OrthoDB" id="8846500at2759"/>
<dbReference type="AlphaFoldDB" id="A0A553RDL6"/>
<dbReference type="STRING" id="623744.A0A553RDL6"/>
<evidence type="ECO:0000313" key="4">
    <source>
        <dbReference type="Proteomes" id="UP000316079"/>
    </source>
</evidence>
<keyword evidence="2" id="KW-0649">Protein kinase inhibitor</keyword>
<evidence type="ECO:0000256" key="1">
    <source>
        <dbReference type="ARBA" id="ARBA00009996"/>
    </source>
</evidence>
<protein>
    <submittedName>
        <fullName evidence="3">Uncharacterized protein</fullName>
    </submittedName>
</protein>
<evidence type="ECO:0000256" key="2">
    <source>
        <dbReference type="ARBA" id="ARBA00023013"/>
    </source>
</evidence>
<dbReference type="Pfam" id="PF15170">
    <property type="entry name" value="CaM-KIIN"/>
    <property type="match status" value="1"/>
</dbReference>
<dbReference type="EMBL" id="SRMA01024593">
    <property type="protein sequence ID" value="TRZ00266.1"/>
    <property type="molecule type" value="Genomic_DNA"/>
</dbReference>
<gene>
    <name evidence="3" type="ORF">DNTS_003717</name>
</gene>